<evidence type="ECO:0000256" key="4">
    <source>
        <dbReference type="ARBA" id="ARBA00022490"/>
    </source>
</evidence>
<dbReference type="InterPro" id="IPR002314">
    <property type="entry name" value="aa-tRNA-synt_IIb"/>
</dbReference>
<evidence type="ECO:0000259" key="12">
    <source>
        <dbReference type="PROSITE" id="PS50862"/>
    </source>
</evidence>
<evidence type="ECO:0000256" key="3">
    <source>
        <dbReference type="ARBA" id="ARBA00012831"/>
    </source>
</evidence>
<dbReference type="NCBIfam" id="TIGR00408">
    <property type="entry name" value="proS_fam_I"/>
    <property type="match status" value="1"/>
</dbReference>
<keyword evidence="7" id="KW-0067">ATP-binding</keyword>
<dbReference type="SUPFAM" id="SSF52954">
    <property type="entry name" value="Class II aaRS ABD-related"/>
    <property type="match status" value="1"/>
</dbReference>
<comment type="subcellular location">
    <subcellularLocation>
        <location evidence="1">Cytoplasm</location>
    </subcellularLocation>
</comment>
<comment type="subunit">
    <text evidence="2">Homodimer.</text>
</comment>
<dbReference type="CDD" id="cd00778">
    <property type="entry name" value="ProRS_core_arch_euk"/>
    <property type="match status" value="1"/>
</dbReference>
<dbReference type="Pfam" id="PF00587">
    <property type="entry name" value="tRNA-synt_2b"/>
    <property type="match status" value="1"/>
</dbReference>
<dbReference type="PANTHER" id="PTHR43382">
    <property type="entry name" value="PROLYL-TRNA SYNTHETASE"/>
    <property type="match status" value="1"/>
</dbReference>
<keyword evidence="4" id="KW-0963">Cytoplasm</keyword>
<dbReference type="InterPro" id="IPR033721">
    <property type="entry name" value="ProRS_core_arch_euk"/>
</dbReference>
<dbReference type="GO" id="GO:0006433">
    <property type="term" value="P:prolyl-tRNA aminoacylation"/>
    <property type="evidence" value="ECO:0007669"/>
    <property type="project" value="InterPro"/>
</dbReference>
<evidence type="ECO:0000256" key="7">
    <source>
        <dbReference type="ARBA" id="ARBA00022840"/>
    </source>
</evidence>
<gene>
    <name evidence="13" type="ORF">EZS27_010245</name>
</gene>
<comment type="caution">
    <text evidence="13">The sequence shown here is derived from an EMBL/GenBank/DDBJ whole genome shotgun (WGS) entry which is preliminary data.</text>
</comment>
<evidence type="ECO:0000256" key="11">
    <source>
        <dbReference type="ARBA" id="ARBA00047671"/>
    </source>
</evidence>
<keyword evidence="5 13" id="KW-0436">Ligase</keyword>
<dbReference type="InterPro" id="IPR045864">
    <property type="entry name" value="aa-tRNA-synth_II/BPL/LPL"/>
</dbReference>
<comment type="catalytic activity">
    <reaction evidence="11">
        <text>tRNA(Pro) + L-proline + ATP = L-prolyl-tRNA(Pro) + AMP + diphosphate</text>
        <dbReference type="Rhea" id="RHEA:14305"/>
        <dbReference type="Rhea" id="RHEA-COMP:9700"/>
        <dbReference type="Rhea" id="RHEA-COMP:9702"/>
        <dbReference type="ChEBI" id="CHEBI:30616"/>
        <dbReference type="ChEBI" id="CHEBI:33019"/>
        <dbReference type="ChEBI" id="CHEBI:60039"/>
        <dbReference type="ChEBI" id="CHEBI:78442"/>
        <dbReference type="ChEBI" id="CHEBI:78532"/>
        <dbReference type="ChEBI" id="CHEBI:456215"/>
        <dbReference type="EC" id="6.1.1.15"/>
    </reaction>
</comment>
<evidence type="ECO:0000256" key="1">
    <source>
        <dbReference type="ARBA" id="ARBA00004496"/>
    </source>
</evidence>
<feature type="domain" description="Aminoacyl-transfer RNA synthetases class-II family profile" evidence="12">
    <location>
        <begin position="3"/>
        <end position="296"/>
    </location>
</feature>
<dbReference type="GO" id="GO:0005524">
    <property type="term" value="F:ATP binding"/>
    <property type="evidence" value="ECO:0007669"/>
    <property type="project" value="UniProtKB-KW"/>
</dbReference>
<dbReference type="GO" id="GO:0004827">
    <property type="term" value="F:proline-tRNA ligase activity"/>
    <property type="evidence" value="ECO:0007669"/>
    <property type="project" value="UniProtKB-EC"/>
</dbReference>
<keyword evidence="9" id="KW-0030">Aminoacyl-tRNA synthetase</keyword>
<keyword evidence="8" id="KW-0648">Protein biosynthesis</keyword>
<dbReference type="EC" id="6.1.1.15" evidence="3"/>
<evidence type="ECO:0000256" key="5">
    <source>
        <dbReference type="ARBA" id="ARBA00022598"/>
    </source>
</evidence>
<evidence type="ECO:0000256" key="8">
    <source>
        <dbReference type="ARBA" id="ARBA00022917"/>
    </source>
</evidence>
<dbReference type="CDD" id="cd00862">
    <property type="entry name" value="ProRS_anticodon_zinc"/>
    <property type="match status" value="1"/>
</dbReference>
<dbReference type="InterPro" id="IPR016061">
    <property type="entry name" value="Pro-tRNA_ligase_II_C"/>
</dbReference>
<dbReference type="Gene3D" id="3.40.50.800">
    <property type="entry name" value="Anticodon-binding domain"/>
    <property type="match status" value="1"/>
</dbReference>
<dbReference type="PANTHER" id="PTHR43382:SF2">
    <property type="entry name" value="BIFUNCTIONAL GLUTAMATE_PROLINE--TRNA LIGASE"/>
    <property type="match status" value="1"/>
</dbReference>
<dbReference type="InterPro" id="IPR017449">
    <property type="entry name" value="Pro-tRNA_synth_II"/>
</dbReference>
<dbReference type="AlphaFoldDB" id="A0A5J4S7A3"/>
<dbReference type="InterPro" id="IPR006195">
    <property type="entry name" value="aa-tRNA-synth_II"/>
</dbReference>
<accession>A0A5J4S7A3</accession>
<sequence>MAELKDLTKRSENYSQWYNDLVVKADLAEQSAVRGCMVIKPYGYAIWEKIQRQLDDMFKETGHVNAYFPLLIPKSFLSREAEHVEGFAKECAVVTHHRLKNSPDGKGVVVDPEAKLEEELIIRPTSETIIWHTYKNWINSYRDLPILCNQWANVMRWEMRTRLFLRTSEFLWQEGHTAHATREEAEEETIKMLNIYAEFAEKYMAVPVIKGVKTANERFAGALDTYCIEAMMQDGKALQSGTSHFLGQNFAKAFDVQFLNKDNKPEYVWATSWGVSTRLMGALIMTHSDDNGLVLPPRLAPLQVVIIPIYKNDNQLSVINEKVESVAAKLKVMGISVKYDNSDNKRPGFKFADYELKGVPVRLVIGSRDLENNTMEVMRRDTLGKETVSCNGIETYIQDLLEDIQTNIYKKAFDYRTARTFTADTYDEFKKKIEEGGFILAHWDGTVETEEKIKEETKATIRCIPLEGEKTPGKCIVTGKPSVCRVIFARSY</sequence>
<organism evidence="13">
    <name type="scientific">termite gut metagenome</name>
    <dbReference type="NCBI Taxonomy" id="433724"/>
    <lineage>
        <taxon>unclassified sequences</taxon>
        <taxon>metagenomes</taxon>
        <taxon>organismal metagenomes</taxon>
    </lineage>
</organism>
<dbReference type="SUPFAM" id="SSF64586">
    <property type="entry name" value="C-terminal domain of ProRS"/>
    <property type="match status" value="1"/>
</dbReference>
<keyword evidence="6" id="KW-0547">Nucleotide-binding</keyword>
<protein>
    <recommendedName>
        <fullName evidence="3">proline--tRNA ligase</fullName>
        <ecNumber evidence="3">6.1.1.15</ecNumber>
    </recommendedName>
    <alternativeName>
        <fullName evidence="10">Prolyl-tRNA synthetase</fullName>
    </alternativeName>
</protein>
<evidence type="ECO:0000256" key="10">
    <source>
        <dbReference type="ARBA" id="ARBA00029731"/>
    </source>
</evidence>
<dbReference type="HAMAP" id="MF_01571">
    <property type="entry name" value="Pro_tRNA_synth_type3"/>
    <property type="match status" value="1"/>
</dbReference>
<evidence type="ECO:0000256" key="9">
    <source>
        <dbReference type="ARBA" id="ARBA00023146"/>
    </source>
</evidence>
<reference evidence="13" key="1">
    <citation type="submission" date="2019-03" db="EMBL/GenBank/DDBJ databases">
        <title>Single cell metagenomics reveals metabolic interactions within the superorganism composed of flagellate Streblomastix strix and complex community of Bacteroidetes bacteria on its surface.</title>
        <authorList>
            <person name="Treitli S.C."/>
            <person name="Kolisko M."/>
            <person name="Husnik F."/>
            <person name="Keeling P."/>
            <person name="Hampl V."/>
        </authorList>
    </citation>
    <scope>NUCLEOTIDE SEQUENCE</scope>
    <source>
        <strain evidence="13">STM</strain>
    </source>
</reference>
<dbReference type="InterPro" id="IPR004154">
    <property type="entry name" value="Anticodon-bd"/>
</dbReference>
<dbReference type="FunFam" id="3.30.930.10:FF:000023">
    <property type="entry name" value="Proline--tRNA ligase"/>
    <property type="match status" value="1"/>
</dbReference>
<evidence type="ECO:0000313" key="13">
    <source>
        <dbReference type="EMBL" id="KAA6341984.1"/>
    </source>
</evidence>
<evidence type="ECO:0000256" key="2">
    <source>
        <dbReference type="ARBA" id="ARBA00011738"/>
    </source>
</evidence>
<dbReference type="Gene3D" id="3.30.110.30">
    <property type="entry name" value="C-terminal domain of ProRS"/>
    <property type="match status" value="1"/>
</dbReference>
<name>A0A5J4S7A3_9ZZZZ</name>
<proteinExistence type="inferred from homology"/>
<dbReference type="InterPro" id="IPR004499">
    <property type="entry name" value="Pro-tRNA-ligase_IIa_arc-type"/>
</dbReference>
<dbReference type="Pfam" id="PF03129">
    <property type="entry name" value="HGTP_anticodon"/>
    <property type="match status" value="1"/>
</dbReference>
<dbReference type="GO" id="GO:0017101">
    <property type="term" value="C:aminoacyl-tRNA synthetase multienzyme complex"/>
    <property type="evidence" value="ECO:0007669"/>
    <property type="project" value="TreeGrafter"/>
</dbReference>
<dbReference type="InterPro" id="IPR036621">
    <property type="entry name" value="Anticodon-bd_dom_sf"/>
</dbReference>
<evidence type="ECO:0000256" key="6">
    <source>
        <dbReference type="ARBA" id="ARBA00022741"/>
    </source>
</evidence>
<dbReference type="Pfam" id="PF09180">
    <property type="entry name" value="ProRS-C_1"/>
    <property type="match status" value="1"/>
</dbReference>
<dbReference type="SMART" id="SM00946">
    <property type="entry name" value="ProRS-C_1"/>
    <property type="match status" value="1"/>
</dbReference>
<dbReference type="SUPFAM" id="SSF55681">
    <property type="entry name" value="Class II aaRS and biotin synthetases"/>
    <property type="match status" value="1"/>
</dbReference>
<dbReference type="Gene3D" id="3.30.930.10">
    <property type="entry name" value="Bira Bifunctional Protein, Domain 2"/>
    <property type="match status" value="1"/>
</dbReference>
<dbReference type="PROSITE" id="PS50862">
    <property type="entry name" value="AA_TRNA_LIGASE_II"/>
    <property type="match status" value="1"/>
</dbReference>
<dbReference type="FunFam" id="3.40.50.800:FF:000005">
    <property type="entry name" value="bifunctional glutamate/proline--tRNA ligase"/>
    <property type="match status" value="1"/>
</dbReference>
<dbReference type="GO" id="GO:0005737">
    <property type="term" value="C:cytoplasm"/>
    <property type="evidence" value="ECO:0007669"/>
    <property type="project" value="UniProtKB-SubCell"/>
</dbReference>
<dbReference type="EMBL" id="SNRY01000352">
    <property type="protein sequence ID" value="KAA6341984.1"/>
    <property type="molecule type" value="Genomic_DNA"/>
</dbReference>